<evidence type="ECO:0000256" key="1">
    <source>
        <dbReference type="ARBA" id="ARBA00023015"/>
    </source>
</evidence>
<keyword evidence="7" id="KW-1185">Reference proteome</keyword>
<protein>
    <recommendedName>
        <fullName evidence="5">HTH luxR-type domain-containing protein</fullName>
    </recommendedName>
</protein>
<keyword evidence="3" id="KW-0804">Transcription</keyword>
<evidence type="ECO:0000256" key="2">
    <source>
        <dbReference type="ARBA" id="ARBA00023125"/>
    </source>
</evidence>
<feature type="domain" description="HTH luxR-type" evidence="5">
    <location>
        <begin position="219"/>
        <end position="285"/>
    </location>
</feature>
<dbReference type="SUPFAM" id="SSF46894">
    <property type="entry name" value="C-terminal effector domain of the bipartite response regulators"/>
    <property type="match status" value="1"/>
</dbReference>
<dbReference type="PRINTS" id="PR00038">
    <property type="entry name" value="HTHLUXR"/>
</dbReference>
<name>A0A4S4NEM5_9BACT</name>
<evidence type="ECO:0000259" key="5">
    <source>
        <dbReference type="PROSITE" id="PS50043"/>
    </source>
</evidence>
<dbReference type="Gene3D" id="3.30.450.20">
    <property type="entry name" value="PAS domain"/>
    <property type="match status" value="1"/>
</dbReference>
<dbReference type="CDD" id="cd06170">
    <property type="entry name" value="LuxR_C_like"/>
    <property type="match status" value="1"/>
</dbReference>
<dbReference type="InterPro" id="IPR016032">
    <property type="entry name" value="Sig_transdc_resp-reg_C-effctor"/>
</dbReference>
<dbReference type="PROSITE" id="PS50043">
    <property type="entry name" value="HTH_LUXR_2"/>
    <property type="match status" value="1"/>
</dbReference>
<keyword evidence="1" id="KW-0805">Transcription regulation</keyword>
<dbReference type="InterPro" id="IPR000792">
    <property type="entry name" value="Tscrpt_reg_LuxR_C"/>
</dbReference>
<dbReference type="Gene3D" id="1.10.10.10">
    <property type="entry name" value="Winged helix-like DNA-binding domain superfamily/Winged helix DNA-binding domain"/>
    <property type="match status" value="1"/>
</dbReference>
<evidence type="ECO:0000313" key="7">
    <source>
        <dbReference type="Proteomes" id="UP000308528"/>
    </source>
</evidence>
<evidence type="ECO:0000313" key="6">
    <source>
        <dbReference type="EMBL" id="THH36561.1"/>
    </source>
</evidence>
<dbReference type="Pfam" id="PF00196">
    <property type="entry name" value="GerE"/>
    <property type="match status" value="1"/>
</dbReference>
<dbReference type="PANTHER" id="PTHR44688:SF16">
    <property type="entry name" value="DNA-BINDING TRANSCRIPTIONAL ACTIVATOR DEVR_DOSR"/>
    <property type="match status" value="1"/>
</dbReference>
<dbReference type="GO" id="GO:0003677">
    <property type="term" value="F:DNA binding"/>
    <property type="evidence" value="ECO:0007669"/>
    <property type="project" value="UniProtKB-KW"/>
</dbReference>
<dbReference type="Proteomes" id="UP000308528">
    <property type="component" value="Unassembled WGS sequence"/>
</dbReference>
<dbReference type="PANTHER" id="PTHR44688">
    <property type="entry name" value="DNA-BINDING TRANSCRIPTIONAL ACTIVATOR DEVR_DOSR"/>
    <property type="match status" value="1"/>
</dbReference>
<dbReference type="EMBL" id="SRSF01000008">
    <property type="protein sequence ID" value="THH36561.1"/>
    <property type="molecule type" value="Genomic_DNA"/>
</dbReference>
<dbReference type="SMART" id="SM00421">
    <property type="entry name" value="HTH_LUXR"/>
    <property type="match status" value="1"/>
</dbReference>
<dbReference type="InterPro" id="IPR035965">
    <property type="entry name" value="PAS-like_dom_sf"/>
</dbReference>
<dbReference type="OrthoDB" id="1727128at2"/>
<comment type="caution">
    <text evidence="6">The sequence shown here is derived from an EMBL/GenBank/DDBJ whole genome shotgun (WGS) entry which is preliminary data.</text>
</comment>
<evidence type="ECO:0000256" key="4">
    <source>
        <dbReference type="SAM" id="MobiDB-lite"/>
    </source>
</evidence>
<keyword evidence="2" id="KW-0238">DNA-binding</keyword>
<accession>A0A4S4NEM5</accession>
<dbReference type="PROSITE" id="PS00622">
    <property type="entry name" value="HTH_LUXR_1"/>
    <property type="match status" value="1"/>
</dbReference>
<organism evidence="6 7">
    <name type="scientific">Neolewinella litorea</name>
    <dbReference type="NCBI Taxonomy" id="2562452"/>
    <lineage>
        <taxon>Bacteria</taxon>
        <taxon>Pseudomonadati</taxon>
        <taxon>Bacteroidota</taxon>
        <taxon>Saprospiria</taxon>
        <taxon>Saprospirales</taxon>
        <taxon>Lewinellaceae</taxon>
        <taxon>Neolewinella</taxon>
    </lineage>
</organism>
<evidence type="ECO:0000256" key="3">
    <source>
        <dbReference type="ARBA" id="ARBA00023163"/>
    </source>
</evidence>
<feature type="region of interest" description="Disordered" evidence="4">
    <location>
        <begin position="31"/>
        <end position="57"/>
    </location>
</feature>
<gene>
    <name evidence="6" type="ORF">E4021_14940</name>
</gene>
<dbReference type="AlphaFoldDB" id="A0A4S4NEM5"/>
<reference evidence="6 7" key="1">
    <citation type="submission" date="2019-04" db="EMBL/GenBank/DDBJ databases">
        <title>Lewinella litorea sp. nov., isolated from a marine sand.</title>
        <authorList>
            <person name="Yoon J.-H."/>
        </authorList>
    </citation>
    <scope>NUCLEOTIDE SEQUENCE [LARGE SCALE GENOMIC DNA]</scope>
    <source>
        <strain evidence="6 7">HSMS-39</strain>
    </source>
</reference>
<dbReference type="InterPro" id="IPR036388">
    <property type="entry name" value="WH-like_DNA-bd_sf"/>
</dbReference>
<proteinExistence type="predicted"/>
<dbReference type="GO" id="GO:0006355">
    <property type="term" value="P:regulation of DNA-templated transcription"/>
    <property type="evidence" value="ECO:0007669"/>
    <property type="project" value="InterPro"/>
</dbReference>
<sequence>MASHEAQIFWPTGLLRSAPWNRHTTPTTHTLMYPLTDSSAGKVRTTGGSSPSAAPLPPISPDPAFEHLLSQSSIYCYSVDYQTNRFRYVSPGIYRLLGYDRDSWQFSGPLEAFRQVHPDDRDCVHRIYSEINRELLRHDPAVRGDLSFVFTCRMKTRAGDFIHLSHHLSFPNLDHRGRPLADFTLVSDITALKVPQHCQLQIHYPTPTGNLICKTLSVTCTPAATELTRREIEILKLVAQGLDSQAIARQLFISYHTVCTHRKNLLRKAGVKSPVELVGWGRGVGVV</sequence>
<dbReference type="SUPFAM" id="SSF55785">
    <property type="entry name" value="PYP-like sensor domain (PAS domain)"/>
    <property type="match status" value="1"/>
</dbReference>